<dbReference type="OrthoDB" id="424974at2759"/>
<keyword evidence="2" id="KW-1185">Reference proteome</keyword>
<organism evidence="1 2">
    <name type="scientific">Dibothriocephalus latus</name>
    <name type="common">Fish tapeworm</name>
    <name type="synonym">Diphyllobothrium latum</name>
    <dbReference type="NCBI Taxonomy" id="60516"/>
    <lineage>
        <taxon>Eukaryota</taxon>
        <taxon>Metazoa</taxon>
        <taxon>Spiralia</taxon>
        <taxon>Lophotrochozoa</taxon>
        <taxon>Platyhelminthes</taxon>
        <taxon>Cestoda</taxon>
        <taxon>Eucestoda</taxon>
        <taxon>Diphyllobothriidea</taxon>
        <taxon>Diphyllobothriidae</taxon>
        <taxon>Dibothriocephalus</taxon>
    </lineage>
</organism>
<reference evidence="1 2" key="1">
    <citation type="submission" date="2018-11" db="EMBL/GenBank/DDBJ databases">
        <authorList>
            <consortium name="Pathogen Informatics"/>
        </authorList>
    </citation>
    <scope>NUCLEOTIDE SEQUENCE [LARGE SCALE GENOMIC DNA]</scope>
</reference>
<evidence type="ECO:0000313" key="2">
    <source>
        <dbReference type="Proteomes" id="UP000281553"/>
    </source>
</evidence>
<proteinExistence type="predicted"/>
<gene>
    <name evidence="1" type="ORF">DILT_LOCUS11005</name>
</gene>
<evidence type="ECO:0000313" key="1">
    <source>
        <dbReference type="EMBL" id="VDN15174.1"/>
    </source>
</evidence>
<dbReference type="AlphaFoldDB" id="A0A3P7LE99"/>
<dbReference type="EMBL" id="UYRU01061661">
    <property type="protein sequence ID" value="VDN15174.1"/>
    <property type="molecule type" value="Genomic_DNA"/>
</dbReference>
<accession>A0A3P7LE99</accession>
<protein>
    <submittedName>
        <fullName evidence="1">Uncharacterized protein</fullName>
    </submittedName>
</protein>
<sequence>MASVNFVPHGHLILADEKGVDVLNENTQIQSQVPSSAADPLLYFSALEVPSQLMSPETVGKRWPWMDVSDVRLASFEEGELTTPTAAAAIVENLACVANDRKDRCQFRVN</sequence>
<dbReference type="Proteomes" id="UP000281553">
    <property type="component" value="Unassembled WGS sequence"/>
</dbReference>
<name>A0A3P7LE99_DIBLA</name>